<protein>
    <submittedName>
        <fullName evidence="1">Uncharacterized protein</fullName>
    </submittedName>
</protein>
<keyword evidence="2" id="KW-1185">Reference proteome</keyword>
<dbReference type="OrthoDB" id="7631664at2"/>
<comment type="caution">
    <text evidence="1">The sequence shown here is derived from an EMBL/GenBank/DDBJ whole genome shotgun (WGS) entry which is preliminary data.</text>
</comment>
<gene>
    <name evidence="1" type="ORF">HJA_05767</name>
</gene>
<evidence type="ECO:0000313" key="1">
    <source>
        <dbReference type="EMBL" id="KCZ89734.1"/>
    </source>
</evidence>
<dbReference type="AlphaFoldDB" id="A0A059FGH5"/>
<dbReference type="EMBL" id="ARYJ01000003">
    <property type="protein sequence ID" value="KCZ89734.1"/>
    <property type="molecule type" value="Genomic_DNA"/>
</dbReference>
<reference evidence="1 2" key="1">
    <citation type="journal article" date="2014" name="Antonie Van Leeuwenhoek">
        <title>Hyphomonas beringensis sp. nov. and Hyphomonas chukchiensis sp. nov., isolated from surface seawater of the Bering Sea and Chukchi Sea.</title>
        <authorList>
            <person name="Li C."/>
            <person name="Lai Q."/>
            <person name="Li G."/>
            <person name="Dong C."/>
            <person name="Wang J."/>
            <person name="Liao Y."/>
            <person name="Shao Z."/>
        </authorList>
    </citation>
    <scope>NUCLEOTIDE SEQUENCE [LARGE SCALE GENOMIC DNA]</scope>
    <source>
        <strain evidence="1 2">VP2</strain>
    </source>
</reference>
<dbReference type="Proteomes" id="UP000024816">
    <property type="component" value="Unassembled WGS sequence"/>
</dbReference>
<dbReference type="eggNOG" id="ENOG5033V1S">
    <property type="taxonomic scope" value="Bacteria"/>
</dbReference>
<evidence type="ECO:0000313" key="2">
    <source>
        <dbReference type="Proteomes" id="UP000024816"/>
    </source>
</evidence>
<sequence>MNLCVQCLSKGFCEQIQTRIVSDEELSNPDFVRDVRNFSAGLAVDPNSWLEALYNMYCQYPGSIVDRNGRELFLDLEHFEVPYIREWFRDWACSPIDQNVRPRVREESRERIRVLGTVLKAKYPEHAMLWGVRPANDNAPIKL</sequence>
<accession>A0A059FGH5</accession>
<organism evidence="1 2">
    <name type="scientific">Hyphomonas jannaschiana VP2</name>
    <dbReference type="NCBI Taxonomy" id="1280952"/>
    <lineage>
        <taxon>Bacteria</taxon>
        <taxon>Pseudomonadati</taxon>
        <taxon>Pseudomonadota</taxon>
        <taxon>Alphaproteobacteria</taxon>
        <taxon>Hyphomonadales</taxon>
        <taxon>Hyphomonadaceae</taxon>
        <taxon>Hyphomonas</taxon>
    </lineage>
</organism>
<proteinExistence type="predicted"/>
<name>A0A059FGH5_9PROT</name>
<dbReference type="STRING" id="1280952.HJA_05767"/>
<dbReference type="RefSeq" id="WP_035579404.1">
    <property type="nucleotide sequence ID" value="NZ_ARYJ01000003.1"/>
</dbReference>